<dbReference type="Proteomes" id="UP000824469">
    <property type="component" value="Unassembled WGS sequence"/>
</dbReference>
<comment type="caution">
    <text evidence="1">The sequence shown here is derived from an EMBL/GenBank/DDBJ whole genome shotgun (WGS) entry which is preliminary data.</text>
</comment>
<proteinExistence type="predicted"/>
<sequence>YILKCLMLCWQQRHFQRNTVGTLKIFFVMIVKRRERLLSIGCIISVVHVDHITPG</sequence>
<gene>
    <name evidence="1" type="ORF">KI387_007249</name>
</gene>
<feature type="non-terminal residue" evidence="1">
    <location>
        <position position="55"/>
    </location>
</feature>
<dbReference type="AlphaFoldDB" id="A0AA38GRD9"/>
<name>A0AA38GRD9_TAXCH</name>
<evidence type="ECO:0000313" key="2">
    <source>
        <dbReference type="Proteomes" id="UP000824469"/>
    </source>
</evidence>
<accession>A0AA38GRD9</accession>
<protein>
    <submittedName>
        <fullName evidence="1">Uncharacterized protein</fullName>
    </submittedName>
</protein>
<reference evidence="1 2" key="1">
    <citation type="journal article" date="2021" name="Nat. Plants">
        <title>The Taxus genome provides insights into paclitaxel biosynthesis.</title>
        <authorList>
            <person name="Xiong X."/>
            <person name="Gou J."/>
            <person name="Liao Q."/>
            <person name="Li Y."/>
            <person name="Zhou Q."/>
            <person name="Bi G."/>
            <person name="Li C."/>
            <person name="Du R."/>
            <person name="Wang X."/>
            <person name="Sun T."/>
            <person name="Guo L."/>
            <person name="Liang H."/>
            <person name="Lu P."/>
            <person name="Wu Y."/>
            <person name="Zhang Z."/>
            <person name="Ro D.K."/>
            <person name="Shang Y."/>
            <person name="Huang S."/>
            <person name="Yan J."/>
        </authorList>
    </citation>
    <scope>NUCLEOTIDE SEQUENCE [LARGE SCALE GENOMIC DNA]</scope>
    <source>
        <strain evidence="1">Ta-2019</strain>
    </source>
</reference>
<evidence type="ECO:0000313" key="1">
    <source>
        <dbReference type="EMBL" id="KAH9327071.1"/>
    </source>
</evidence>
<dbReference type="EMBL" id="JAHRHJ020000002">
    <property type="protein sequence ID" value="KAH9327071.1"/>
    <property type="molecule type" value="Genomic_DNA"/>
</dbReference>
<keyword evidence="2" id="KW-1185">Reference proteome</keyword>
<feature type="non-terminal residue" evidence="1">
    <location>
        <position position="1"/>
    </location>
</feature>
<organism evidence="1 2">
    <name type="scientific">Taxus chinensis</name>
    <name type="common">Chinese yew</name>
    <name type="synonym">Taxus wallichiana var. chinensis</name>
    <dbReference type="NCBI Taxonomy" id="29808"/>
    <lineage>
        <taxon>Eukaryota</taxon>
        <taxon>Viridiplantae</taxon>
        <taxon>Streptophyta</taxon>
        <taxon>Embryophyta</taxon>
        <taxon>Tracheophyta</taxon>
        <taxon>Spermatophyta</taxon>
        <taxon>Pinopsida</taxon>
        <taxon>Pinidae</taxon>
        <taxon>Conifers II</taxon>
        <taxon>Cupressales</taxon>
        <taxon>Taxaceae</taxon>
        <taxon>Taxus</taxon>
    </lineage>
</organism>